<keyword evidence="2" id="KW-1185">Reference proteome</keyword>
<dbReference type="SUPFAM" id="SSF51726">
    <property type="entry name" value="UROD/MetE-like"/>
    <property type="match status" value="1"/>
</dbReference>
<dbReference type="Gene3D" id="3.20.20.210">
    <property type="match status" value="1"/>
</dbReference>
<protein>
    <submittedName>
        <fullName evidence="1">Uncharacterized protein</fullName>
    </submittedName>
</protein>
<organism evidence="1 2">
    <name type="scientific">Knufia fluminis</name>
    <dbReference type="NCBI Taxonomy" id="191047"/>
    <lineage>
        <taxon>Eukaryota</taxon>
        <taxon>Fungi</taxon>
        <taxon>Dikarya</taxon>
        <taxon>Ascomycota</taxon>
        <taxon>Pezizomycotina</taxon>
        <taxon>Eurotiomycetes</taxon>
        <taxon>Chaetothyriomycetidae</taxon>
        <taxon>Chaetothyriales</taxon>
        <taxon>Trichomeriaceae</taxon>
        <taxon>Knufia</taxon>
    </lineage>
</organism>
<name>A0AAN8EES6_9EURO</name>
<accession>A0AAN8EES6</accession>
<comment type="caution">
    <text evidence="1">The sequence shown here is derived from an EMBL/GenBank/DDBJ whole genome shotgun (WGS) entry which is preliminary data.</text>
</comment>
<evidence type="ECO:0000313" key="2">
    <source>
        <dbReference type="Proteomes" id="UP001316803"/>
    </source>
</evidence>
<sequence length="364" mass="40555">MASEAPQGVHFVGSSPFRTAEQHFRRVCHDVPNHIKSLADGETGPQENWIVCQIGNFAKAPRLLPSGIWGFPAHNDVDGLVPLEEVPAMLGDIEVNYDKWALDSYKVFKKLRDEGVIPRHVKFQVCLPTPISVMIVLVHTPYHATIEPIYEKALLKALHNIQDNIPHEDLVIQWDIVQEVSLLEGVPYGKENAYGLGKESQAWFEPVQEGIFERLVRLMSNVASDVSMGMHICYGDFMHKHFIEPPSTAKIALITKQLLTQLPVERKIDYIQFPVAKAREDEAYFEPLKDVLDLVKQKGTYLYAGLVHPNNEEGTERKIEAAKKVLGSSGWGVAAECGLGREPVEGASSVMDICKAVAKPWGSS</sequence>
<proteinExistence type="predicted"/>
<evidence type="ECO:0000313" key="1">
    <source>
        <dbReference type="EMBL" id="KAK5953928.1"/>
    </source>
</evidence>
<dbReference type="InterPro" id="IPR038071">
    <property type="entry name" value="UROD/MetE-like_sf"/>
</dbReference>
<gene>
    <name evidence="1" type="ORF">OHC33_005199</name>
</gene>
<reference evidence="1 2" key="1">
    <citation type="submission" date="2022-12" db="EMBL/GenBank/DDBJ databases">
        <title>Genomic features and morphological characterization of a novel Knufia sp. strain isolated from spacecraft assembly facility.</title>
        <authorList>
            <person name="Teixeira M."/>
            <person name="Chander A.M."/>
            <person name="Stajich J.E."/>
            <person name="Venkateswaran K."/>
        </authorList>
    </citation>
    <scope>NUCLEOTIDE SEQUENCE [LARGE SCALE GENOMIC DNA]</scope>
    <source>
        <strain evidence="1 2">FJI-L2-BK-P2</strain>
    </source>
</reference>
<dbReference type="EMBL" id="JAKLMC020000010">
    <property type="protein sequence ID" value="KAK5953928.1"/>
    <property type="molecule type" value="Genomic_DNA"/>
</dbReference>
<dbReference type="Proteomes" id="UP001316803">
    <property type="component" value="Unassembled WGS sequence"/>
</dbReference>
<dbReference type="AlphaFoldDB" id="A0AAN8EES6"/>